<dbReference type="Proteomes" id="UP000054495">
    <property type="component" value="Unassembled WGS sequence"/>
</dbReference>
<dbReference type="AlphaFoldDB" id="A0A0D6L7B6"/>
<accession>A0A0D6L7B6</accession>
<proteinExistence type="predicted"/>
<gene>
    <name evidence="1" type="ORF">ANCCEY_15505</name>
</gene>
<keyword evidence="2" id="KW-1185">Reference proteome</keyword>
<dbReference type="EMBL" id="KE128493">
    <property type="protein sequence ID" value="EPB65431.1"/>
    <property type="molecule type" value="Genomic_DNA"/>
</dbReference>
<evidence type="ECO:0000313" key="2">
    <source>
        <dbReference type="Proteomes" id="UP000054495"/>
    </source>
</evidence>
<sequence>MTKCVSHHRLLKHLTKPRHSVMLSSRRVLKH</sequence>
<reference evidence="1 2" key="1">
    <citation type="submission" date="2013-05" db="EMBL/GenBank/DDBJ databases">
        <title>Draft genome of the parasitic nematode Anyclostoma ceylanicum.</title>
        <authorList>
            <person name="Mitreva M."/>
        </authorList>
    </citation>
    <scope>NUCLEOTIDE SEQUENCE [LARGE SCALE GENOMIC DNA]</scope>
</reference>
<evidence type="ECO:0000313" key="1">
    <source>
        <dbReference type="EMBL" id="EPB65431.1"/>
    </source>
</evidence>
<organism evidence="1 2">
    <name type="scientific">Ancylostoma ceylanicum</name>
    <dbReference type="NCBI Taxonomy" id="53326"/>
    <lineage>
        <taxon>Eukaryota</taxon>
        <taxon>Metazoa</taxon>
        <taxon>Ecdysozoa</taxon>
        <taxon>Nematoda</taxon>
        <taxon>Chromadorea</taxon>
        <taxon>Rhabditida</taxon>
        <taxon>Rhabditina</taxon>
        <taxon>Rhabditomorpha</taxon>
        <taxon>Strongyloidea</taxon>
        <taxon>Ancylostomatidae</taxon>
        <taxon>Ancylostomatinae</taxon>
        <taxon>Ancylostoma</taxon>
    </lineage>
</organism>
<name>A0A0D6L7B6_9BILA</name>
<protein>
    <submittedName>
        <fullName evidence="1">Uncharacterized protein</fullName>
    </submittedName>
</protein>